<dbReference type="EMBL" id="LQOV01000034">
    <property type="protein sequence ID" value="ORV47887.1"/>
    <property type="molecule type" value="Genomic_DNA"/>
</dbReference>
<accession>A0A1X1TTF4</accession>
<evidence type="ECO:0000313" key="3">
    <source>
        <dbReference type="Proteomes" id="UP000193010"/>
    </source>
</evidence>
<dbReference type="STRING" id="292462.AWC05_04680"/>
<dbReference type="Proteomes" id="UP000193010">
    <property type="component" value="Unassembled WGS sequence"/>
</dbReference>
<sequence length="67" mass="6965">MAGKEIDPIRARSALAVIRQHPVLVLFAVSPALAVLGIVWWLAGAGWAIASAIVLLLAGAGLVVVRR</sequence>
<evidence type="ECO:0000256" key="1">
    <source>
        <dbReference type="SAM" id="Phobius"/>
    </source>
</evidence>
<feature type="transmembrane region" description="Helical" evidence="1">
    <location>
        <begin position="47"/>
        <end position="65"/>
    </location>
</feature>
<keyword evidence="1" id="KW-0472">Membrane</keyword>
<proteinExistence type="predicted"/>
<protein>
    <submittedName>
        <fullName evidence="2">Uncharacterized protein</fullName>
    </submittedName>
</protein>
<gene>
    <name evidence="2" type="ORF">AWC05_04680</name>
</gene>
<reference evidence="2 3" key="1">
    <citation type="submission" date="2016-01" db="EMBL/GenBank/DDBJ databases">
        <title>The new phylogeny of the genus Mycobacterium.</title>
        <authorList>
            <person name="Tarcisio F."/>
            <person name="Conor M."/>
            <person name="Antonella G."/>
            <person name="Elisabetta G."/>
            <person name="Giulia F.S."/>
            <person name="Sara T."/>
            <person name="Anna F."/>
            <person name="Clotilde B."/>
            <person name="Roberto B."/>
            <person name="Veronica D.S."/>
            <person name="Fabio R."/>
            <person name="Monica P."/>
            <person name="Olivier J."/>
            <person name="Enrico T."/>
            <person name="Nicola S."/>
        </authorList>
    </citation>
    <scope>NUCLEOTIDE SEQUENCE [LARGE SCALE GENOMIC DNA]</scope>
    <source>
        <strain evidence="2 3">DSM 44852</strain>
    </source>
</reference>
<comment type="caution">
    <text evidence="2">The sequence shown here is derived from an EMBL/GenBank/DDBJ whole genome shotgun (WGS) entry which is preliminary data.</text>
</comment>
<dbReference type="OrthoDB" id="4578833at2"/>
<dbReference type="RefSeq" id="WP_085225847.1">
    <property type="nucleotide sequence ID" value="NZ_AP022576.1"/>
</dbReference>
<name>A0A1X1TTF4_MYCFL</name>
<evidence type="ECO:0000313" key="2">
    <source>
        <dbReference type="EMBL" id="ORV47887.1"/>
    </source>
</evidence>
<organism evidence="2 3">
    <name type="scientific">Mycobacterium florentinum</name>
    <dbReference type="NCBI Taxonomy" id="292462"/>
    <lineage>
        <taxon>Bacteria</taxon>
        <taxon>Bacillati</taxon>
        <taxon>Actinomycetota</taxon>
        <taxon>Actinomycetes</taxon>
        <taxon>Mycobacteriales</taxon>
        <taxon>Mycobacteriaceae</taxon>
        <taxon>Mycobacterium</taxon>
        <taxon>Mycobacterium simiae complex</taxon>
    </lineage>
</organism>
<keyword evidence="1" id="KW-1133">Transmembrane helix</keyword>
<keyword evidence="1" id="KW-0812">Transmembrane</keyword>
<feature type="transmembrane region" description="Helical" evidence="1">
    <location>
        <begin position="21"/>
        <end position="41"/>
    </location>
</feature>
<dbReference type="AlphaFoldDB" id="A0A1X1TTF4"/>
<keyword evidence="3" id="KW-1185">Reference proteome</keyword>